<reference evidence="2" key="1">
    <citation type="submission" date="2020-04" db="EMBL/GenBank/DDBJ databases">
        <authorList>
            <person name="Chiriac C."/>
            <person name="Salcher M."/>
            <person name="Ghai R."/>
            <person name="Kavagutti S V."/>
        </authorList>
    </citation>
    <scope>NUCLEOTIDE SEQUENCE</scope>
</reference>
<accession>A0A6J5N0K8</accession>
<name>A0A6J5N0K8_9CAUD</name>
<gene>
    <name evidence="2" type="ORF">UFOVP598_41</name>
</gene>
<evidence type="ECO:0000313" key="2">
    <source>
        <dbReference type="EMBL" id="CAB4151847.1"/>
    </source>
</evidence>
<keyword evidence="1" id="KW-0175">Coiled coil</keyword>
<evidence type="ECO:0000256" key="1">
    <source>
        <dbReference type="SAM" id="Coils"/>
    </source>
</evidence>
<feature type="coiled-coil region" evidence="1">
    <location>
        <begin position="4"/>
        <end position="31"/>
    </location>
</feature>
<protein>
    <submittedName>
        <fullName evidence="2">Uncharacterized protein</fullName>
    </submittedName>
</protein>
<sequence>MKKIEEIKEDIKFHEKQLETLNGLIPRLQKDKYNSEQMLIVLKNRLNKVESKP</sequence>
<dbReference type="EMBL" id="LR796559">
    <property type="protein sequence ID" value="CAB4151847.1"/>
    <property type="molecule type" value="Genomic_DNA"/>
</dbReference>
<proteinExistence type="predicted"/>
<organism evidence="2">
    <name type="scientific">uncultured Caudovirales phage</name>
    <dbReference type="NCBI Taxonomy" id="2100421"/>
    <lineage>
        <taxon>Viruses</taxon>
        <taxon>Duplodnaviria</taxon>
        <taxon>Heunggongvirae</taxon>
        <taxon>Uroviricota</taxon>
        <taxon>Caudoviricetes</taxon>
        <taxon>Peduoviridae</taxon>
        <taxon>Maltschvirus</taxon>
        <taxon>Maltschvirus maltsch</taxon>
    </lineage>
</organism>